<protein>
    <recommendedName>
        <fullName evidence="6">TVP38/TMEM64 family membrane protein</fullName>
    </recommendedName>
</protein>
<gene>
    <name evidence="8" type="ORF">FG383_20325</name>
</gene>
<dbReference type="RefSeq" id="WP_142609451.1">
    <property type="nucleotide sequence ID" value="NZ_VDGG01000080.1"/>
</dbReference>
<dbReference type="GO" id="GO:0005886">
    <property type="term" value="C:plasma membrane"/>
    <property type="evidence" value="ECO:0007669"/>
    <property type="project" value="UniProtKB-SubCell"/>
</dbReference>
<feature type="domain" description="VTT" evidence="7">
    <location>
        <begin position="75"/>
        <end position="191"/>
    </location>
</feature>
<name>A0A544SHJ9_9BACI</name>
<proteinExistence type="inferred from homology"/>
<keyword evidence="9" id="KW-1185">Reference proteome</keyword>
<evidence type="ECO:0000256" key="3">
    <source>
        <dbReference type="ARBA" id="ARBA00022692"/>
    </source>
</evidence>
<evidence type="ECO:0000256" key="4">
    <source>
        <dbReference type="ARBA" id="ARBA00022989"/>
    </source>
</evidence>
<keyword evidence="2 6" id="KW-1003">Cell membrane</keyword>
<dbReference type="PANTHER" id="PTHR12677">
    <property type="entry name" value="GOLGI APPARATUS MEMBRANE PROTEIN TVP38-RELATED"/>
    <property type="match status" value="1"/>
</dbReference>
<feature type="transmembrane region" description="Helical" evidence="6">
    <location>
        <begin position="95"/>
        <end position="112"/>
    </location>
</feature>
<feature type="transmembrane region" description="Helical" evidence="6">
    <location>
        <begin position="174"/>
        <end position="201"/>
    </location>
</feature>
<comment type="similarity">
    <text evidence="6">Belongs to the TVP38/TMEM64 family.</text>
</comment>
<comment type="caution">
    <text evidence="8">The sequence shown here is derived from an EMBL/GenBank/DDBJ whole genome shotgun (WGS) entry which is preliminary data.</text>
</comment>
<keyword evidence="5 6" id="KW-0472">Membrane</keyword>
<sequence length="205" mass="22977">MEEIEAKGTKKIANYLLNYSTLLGMLIIGAFIIYGYKNGLFTSTETFRDFIVSFGIWAPIIFIFIQIVQVIIPILPGAISCVVGIIIFGPWIGLLYNYIGICIGSIIVFLLAQKYGKPFVRRIVGKKSFEKYIGWVSKGNTFDKIFAYAIFFPIAPDDLLCYIAGLTKMKLQKFIVIILLGKPLSITIYSLGLTALLQYLIGFIK</sequence>
<keyword evidence="4 6" id="KW-1133">Transmembrane helix</keyword>
<evidence type="ECO:0000256" key="1">
    <source>
        <dbReference type="ARBA" id="ARBA00004651"/>
    </source>
</evidence>
<reference evidence="8 9" key="1">
    <citation type="submission" date="2019-05" db="EMBL/GenBank/DDBJ databases">
        <title>Psychrobacillus vulpis sp. nov., a new species isolated from feces of a red fox that inhabits in The Tablas de Daimiel Natural Park, Albacete, Spain.</title>
        <authorList>
            <person name="Rodriguez M."/>
            <person name="Reina J.C."/>
            <person name="Bejar V."/>
            <person name="Llamas I."/>
        </authorList>
    </citation>
    <scope>NUCLEOTIDE SEQUENCE [LARGE SCALE GENOMIC DNA]</scope>
    <source>
        <strain evidence="8 9">NHI-2</strain>
    </source>
</reference>
<evidence type="ECO:0000256" key="5">
    <source>
        <dbReference type="ARBA" id="ARBA00023136"/>
    </source>
</evidence>
<dbReference type="EMBL" id="VDGG01000080">
    <property type="protein sequence ID" value="TQR04658.1"/>
    <property type="molecule type" value="Genomic_DNA"/>
</dbReference>
<feature type="transmembrane region" description="Helical" evidence="6">
    <location>
        <begin position="56"/>
        <end position="88"/>
    </location>
</feature>
<feature type="transmembrane region" description="Helical" evidence="6">
    <location>
        <begin position="12"/>
        <end position="36"/>
    </location>
</feature>
<evidence type="ECO:0000259" key="7">
    <source>
        <dbReference type="Pfam" id="PF09335"/>
    </source>
</evidence>
<dbReference type="Pfam" id="PF09335">
    <property type="entry name" value="VTT_dom"/>
    <property type="match status" value="1"/>
</dbReference>
<dbReference type="InterPro" id="IPR015414">
    <property type="entry name" value="TMEM64"/>
</dbReference>
<dbReference type="InterPro" id="IPR032816">
    <property type="entry name" value="VTT_dom"/>
</dbReference>
<dbReference type="PANTHER" id="PTHR12677:SF49">
    <property type="entry name" value="TVP38_TMEM64 FAMILY MEMBRANE PROTEIN"/>
    <property type="match status" value="1"/>
</dbReference>
<dbReference type="Proteomes" id="UP000318937">
    <property type="component" value="Unassembled WGS sequence"/>
</dbReference>
<evidence type="ECO:0000313" key="9">
    <source>
        <dbReference type="Proteomes" id="UP000318937"/>
    </source>
</evidence>
<dbReference type="AlphaFoldDB" id="A0A544SHJ9"/>
<organism evidence="8 9">
    <name type="scientific">Psychrobacillus soli</name>
    <dbReference type="NCBI Taxonomy" id="1543965"/>
    <lineage>
        <taxon>Bacteria</taxon>
        <taxon>Bacillati</taxon>
        <taxon>Bacillota</taxon>
        <taxon>Bacilli</taxon>
        <taxon>Bacillales</taxon>
        <taxon>Bacillaceae</taxon>
        <taxon>Psychrobacillus</taxon>
    </lineage>
</organism>
<comment type="subcellular location">
    <subcellularLocation>
        <location evidence="1 6">Cell membrane</location>
        <topology evidence="1 6">Multi-pass membrane protein</topology>
    </subcellularLocation>
</comment>
<dbReference type="OrthoDB" id="371137at2"/>
<keyword evidence="3 6" id="KW-0812">Transmembrane</keyword>
<evidence type="ECO:0000256" key="2">
    <source>
        <dbReference type="ARBA" id="ARBA00022475"/>
    </source>
</evidence>
<evidence type="ECO:0000313" key="8">
    <source>
        <dbReference type="EMBL" id="TQR04658.1"/>
    </source>
</evidence>
<feature type="transmembrane region" description="Helical" evidence="6">
    <location>
        <begin position="145"/>
        <end position="167"/>
    </location>
</feature>
<evidence type="ECO:0000256" key="6">
    <source>
        <dbReference type="RuleBase" id="RU366058"/>
    </source>
</evidence>
<accession>A0A544SHJ9</accession>